<keyword evidence="1" id="KW-0732">Signal</keyword>
<dbReference type="Proteomes" id="UP000644441">
    <property type="component" value="Unassembled WGS sequence"/>
</dbReference>
<dbReference type="PANTHER" id="PTHR36919">
    <property type="entry name" value="BLR1215 PROTEIN"/>
    <property type="match status" value="1"/>
</dbReference>
<feature type="domain" description="DUF2147" evidence="2">
    <location>
        <begin position="28"/>
        <end position="137"/>
    </location>
</feature>
<proteinExistence type="predicted"/>
<dbReference type="RefSeq" id="WP_194855148.1">
    <property type="nucleotide sequence ID" value="NZ_ARXR01000004.1"/>
</dbReference>
<evidence type="ECO:0000313" key="4">
    <source>
        <dbReference type="Proteomes" id="UP000644441"/>
    </source>
</evidence>
<organism evidence="3 4">
    <name type="scientific">Alloalcanivorax venustensis ISO4</name>
    <dbReference type="NCBI Taxonomy" id="1177184"/>
    <lineage>
        <taxon>Bacteria</taxon>
        <taxon>Pseudomonadati</taxon>
        <taxon>Pseudomonadota</taxon>
        <taxon>Gammaproteobacteria</taxon>
        <taxon>Oceanospirillales</taxon>
        <taxon>Alcanivoracaceae</taxon>
        <taxon>Alloalcanivorax</taxon>
    </lineage>
</organism>
<name>A0ABS0AD39_9GAMM</name>
<accession>A0ABS0AD39</accession>
<dbReference type="EMBL" id="ARXR01000004">
    <property type="protein sequence ID" value="MBF5052055.1"/>
    <property type="molecule type" value="Genomic_DNA"/>
</dbReference>
<protein>
    <recommendedName>
        <fullName evidence="2">DUF2147 domain-containing protein</fullName>
    </recommendedName>
</protein>
<feature type="signal peptide" evidence="1">
    <location>
        <begin position="1"/>
        <end position="19"/>
    </location>
</feature>
<dbReference type="PANTHER" id="PTHR36919:SF2">
    <property type="entry name" value="BLL6627 PROTEIN"/>
    <property type="match status" value="1"/>
</dbReference>
<comment type="caution">
    <text evidence="3">The sequence shown here is derived from an EMBL/GenBank/DDBJ whole genome shotgun (WGS) entry which is preliminary data.</text>
</comment>
<evidence type="ECO:0000313" key="3">
    <source>
        <dbReference type="EMBL" id="MBF5052055.1"/>
    </source>
</evidence>
<feature type="chain" id="PRO_5045284802" description="DUF2147 domain-containing protein" evidence="1">
    <location>
        <begin position="20"/>
        <end position="151"/>
    </location>
</feature>
<evidence type="ECO:0000259" key="2">
    <source>
        <dbReference type="Pfam" id="PF09917"/>
    </source>
</evidence>
<gene>
    <name evidence="3" type="ORF">ISO4_00657</name>
</gene>
<dbReference type="Gene3D" id="2.40.128.520">
    <property type="match status" value="1"/>
</dbReference>
<evidence type="ECO:0000256" key="1">
    <source>
        <dbReference type="SAM" id="SignalP"/>
    </source>
</evidence>
<dbReference type="Pfam" id="PF09917">
    <property type="entry name" value="DUF2147"/>
    <property type="match status" value="1"/>
</dbReference>
<reference evidence="3 4" key="1">
    <citation type="submission" date="2012-09" db="EMBL/GenBank/DDBJ databases">
        <title>Genome Sequence of alkane-degrading Bacterium Alcanivorax venustensis ISO4.</title>
        <authorList>
            <person name="Lai Q."/>
            <person name="Shao Z."/>
        </authorList>
    </citation>
    <scope>NUCLEOTIDE SEQUENCE [LARGE SCALE GENOMIC DNA]</scope>
    <source>
        <strain evidence="3 4">ISO4</strain>
    </source>
</reference>
<keyword evidence="4" id="KW-1185">Reference proteome</keyword>
<sequence>MIRAILITALLAFGAIAWAAGDENAIEGIWETDTGGYVQIHKEGDAWVGTVVGSRSGEARYDTENPDEKLRGRRLLGVTVLKGLEYAGDNEWEDGSIYSPDNGKTYSARATLTDENTLEARGYLGISLLGRSQTWQRVDRDAPNLHTDLLK</sequence>
<dbReference type="InterPro" id="IPR019223">
    <property type="entry name" value="DUF2147"/>
</dbReference>